<sequence>MSKRTKSLNELSMMTPEARYDFMVDEIKAHEEIWTLQDADGCVMLTTDDEDCIPMWPSEEAAEAWAVDDWKGCEPLSVPVKDFLERWVPGMEDDELLVAAFPVEGDLGVVIPPHELESRLTSTKRH</sequence>
<dbReference type="InterPro" id="IPR021284">
    <property type="entry name" value="DUF2750"/>
</dbReference>
<dbReference type="RefSeq" id="WP_115135813.1">
    <property type="nucleotide sequence ID" value="NZ_JAKIKT010000002.1"/>
</dbReference>
<accession>A0ABT0N4X4</accession>
<evidence type="ECO:0000313" key="2">
    <source>
        <dbReference type="Proteomes" id="UP001202831"/>
    </source>
</evidence>
<organism evidence="1 2">
    <name type="scientific">Shewanella corallii</name>
    <dbReference type="NCBI Taxonomy" id="560080"/>
    <lineage>
        <taxon>Bacteria</taxon>
        <taxon>Pseudomonadati</taxon>
        <taxon>Pseudomonadota</taxon>
        <taxon>Gammaproteobacteria</taxon>
        <taxon>Alteromonadales</taxon>
        <taxon>Shewanellaceae</taxon>
        <taxon>Shewanella</taxon>
    </lineage>
</organism>
<gene>
    <name evidence="1" type="ORF">L2725_06510</name>
</gene>
<reference evidence="1 2" key="1">
    <citation type="submission" date="2022-01" db="EMBL/GenBank/DDBJ databases">
        <title>Whole genome-based taxonomy of the Shewanellaceae.</title>
        <authorList>
            <person name="Martin-Rodriguez A.J."/>
        </authorList>
    </citation>
    <scope>NUCLEOTIDE SEQUENCE [LARGE SCALE GENOMIC DNA]</scope>
    <source>
        <strain evidence="1 2">DSM 21332</strain>
    </source>
</reference>
<comment type="caution">
    <text evidence="1">The sequence shown here is derived from an EMBL/GenBank/DDBJ whole genome shotgun (WGS) entry which is preliminary data.</text>
</comment>
<name>A0ABT0N4X4_9GAMM</name>
<dbReference type="Proteomes" id="UP001202831">
    <property type="component" value="Unassembled WGS sequence"/>
</dbReference>
<dbReference type="EMBL" id="JAKIKT010000002">
    <property type="protein sequence ID" value="MCL2913440.1"/>
    <property type="molecule type" value="Genomic_DNA"/>
</dbReference>
<evidence type="ECO:0000313" key="1">
    <source>
        <dbReference type="EMBL" id="MCL2913440.1"/>
    </source>
</evidence>
<dbReference type="Pfam" id="PF11042">
    <property type="entry name" value="DUF2750"/>
    <property type="match status" value="1"/>
</dbReference>
<keyword evidence="2" id="KW-1185">Reference proteome</keyword>
<protein>
    <submittedName>
        <fullName evidence="1">DUF2750 domain-containing protein</fullName>
    </submittedName>
</protein>
<proteinExistence type="predicted"/>